<organism evidence="2 3">
    <name type="scientific">Arthrobacter echini</name>
    <dbReference type="NCBI Taxonomy" id="1529066"/>
    <lineage>
        <taxon>Bacteria</taxon>
        <taxon>Bacillati</taxon>
        <taxon>Actinomycetota</taxon>
        <taxon>Actinomycetes</taxon>
        <taxon>Micrococcales</taxon>
        <taxon>Micrococcaceae</taxon>
        <taxon>Arthrobacter</taxon>
    </lineage>
</organism>
<accession>A0A5D0XWI5</accession>
<reference evidence="2 3" key="1">
    <citation type="submission" date="2019-08" db="EMBL/GenBank/DDBJ databases">
        <title>Genone of Arthrobacter echini P9.</title>
        <authorList>
            <person name="Bowman J.P."/>
        </authorList>
    </citation>
    <scope>NUCLEOTIDE SEQUENCE [LARGE SCALE GENOMIC DNA]</scope>
    <source>
        <strain evidence="2 3">P9</strain>
    </source>
</reference>
<keyword evidence="3" id="KW-1185">Reference proteome</keyword>
<proteinExistence type="predicted"/>
<dbReference type="AlphaFoldDB" id="A0A5D0XWI5"/>
<dbReference type="OrthoDB" id="5951444at2"/>
<sequence>MAELLTQPTSEDPRAFIEAVEHPRRRADALTLLGLMESVTGEPPVMWESSMIGFGEYRYTYPSGHKNNSLAVGFSPRASALALYGLLAAPSSDELLESLGKHRRGVGCLYITSLASVDLEVLEELVRRGAAFLVTENFT</sequence>
<evidence type="ECO:0000259" key="1">
    <source>
        <dbReference type="Pfam" id="PF08818"/>
    </source>
</evidence>
<feature type="domain" description="YdhG-like" evidence="1">
    <location>
        <begin position="25"/>
        <end position="128"/>
    </location>
</feature>
<name>A0A5D0XWI5_9MICC</name>
<evidence type="ECO:0000313" key="2">
    <source>
        <dbReference type="EMBL" id="TYD00372.1"/>
    </source>
</evidence>
<comment type="caution">
    <text evidence="2">The sequence shown here is derived from an EMBL/GenBank/DDBJ whole genome shotgun (WGS) entry which is preliminary data.</text>
</comment>
<protein>
    <submittedName>
        <fullName evidence="2">DUF1801 domain-containing protein</fullName>
    </submittedName>
</protein>
<evidence type="ECO:0000313" key="3">
    <source>
        <dbReference type="Proteomes" id="UP000323410"/>
    </source>
</evidence>
<dbReference type="EMBL" id="VSLD01000001">
    <property type="protein sequence ID" value="TYD00372.1"/>
    <property type="molecule type" value="Genomic_DNA"/>
</dbReference>
<dbReference type="Proteomes" id="UP000323410">
    <property type="component" value="Unassembled WGS sequence"/>
</dbReference>
<dbReference type="Pfam" id="PF08818">
    <property type="entry name" value="DUF1801"/>
    <property type="match status" value="1"/>
</dbReference>
<dbReference type="RefSeq" id="WP_148599675.1">
    <property type="nucleotide sequence ID" value="NZ_VSLD01000001.1"/>
</dbReference>
<dbReference type="InterPro" id="IPR014922">
    <property type="entry name" value="YdhG-like"/>
</dbReference>
<gene>
    <name evidence="2" type="ORF">FQ377_02670</name>
</gene>